<evidence type="ECO:0000313" key="2">
    <source>
        <dbReference type="Proteomes" id="UP000243686"/>
    </source>
</evidence>
<dbReference type="AlphaFoldDB" id="A0A1S8WTP4"/>
<protein>
    <submittedName>
        <fullName evidence="1">Uncharacterized protein</fullName>
    </submittedName>
</protein>
<accession>A0A1S8WTP4</accession>
<reference evidence="1 2" key="1">
    <citation type="submission" date="2015-03" db="EMBL/GenBank/DDBJ databases">
        <title>Draft genome of the nematode, Opisthorchis viverrini.</title>
        <authorList>
            <person name="Mitreva M."/>
        </authorList>
    </citation>
    <scope>NUCLEOTIDE SEQUENCE [LARGE SCALE GENOMIC DNA]</scope>
    <source>
        <strain evidence="1">Khon Kaen</strain>
    </source>
</reference>
<keyword evidence="2" id="KW-1185">Reference proteome</keyword>
<gene>
    <name evidence="1" type="ORF">X801_06396</name>
</gene>
<sequence>MITKLKGDVGRVLRFLVPLDKQRHQAQLGSSGRHGLNRLHTYTNRRSWQHGFPKRNKNESSLFDPFVSVDHFQSRVVVWLYVAQYSMYDVLSRDRLLKVTHKHGNRSRTTSLSVTPCRMDSAGPVPQSWAGHQRISPGLPENFLFERDRKLRIEQLHR</sequence>
<organism evidence="1 2">
    <name type="scientific">Opisthorchis viverrini</name>
    <name type="common">Southeast Asian liver fluke</name>
    <dbReference type="NCBI Taxonomy" id="6198"/>
    <lineage>
        <taxon>Eukaryota</taxon>
        <taxon>Metazoa</taxon>
        <taxon>Spiralia</taxon>
        <taxon>Lophotrochozoa</taxon>
        <taxon>Platyhelminthes</taxon>
        <taxon>Trematoda</taxon>
        <taxon>Digenea</taxon>
        <taxon>Opisthorchiida</taxon>
        <taxon>Opisthorchiata</taxon>
        <taxon>Opisthorchiidae</taxon>
        <taxon>Opisthorchis</taxon>
    </lineage>
</organism>
<proteinExistence type="predicted"/>
<name>A0A1S8WTP4_OPIVI</name>
<dbReference type="EMBL" id="KV894924">
    <property type="protein sequence ID" value="OON17764.1"/>
    <property type="molecule type" value="Genomic_DNA"/>
</dbReference>
<dbReference type="Proteomes" id="UP000243686">
    <property type="component" value="Unassembled WGS sequence"/>
</dbReference>
<evidence type="ECO:0000313" key="1">
    <source>
        <dbReference type="EMBL" id="OON17764.1"/>
    </source>
</evidence>